<dbReference type="Gene3D" id="1.10.443.10">
    <property type="entry name" value="Intergrase catalytic core"/>
    <property type="match status" value="1"/>
</dbReference>
<dbReference type="SUPFAM" id="SSF56349">
    <property type="entry name" value="DNA breaking-rejoining enzymes"/>
    <property type="match status" value="1"/>
</dbReference>
<dbReference type="GO" id="GO:0003677">
    <property type="term" value="F:DNA binding"/>
    <property type="evidence" value="ECO:0007669"/>
    <property type="project" value="InterPro"/>
</dbReference>
<keyword evidence="2" id="KW-0229">DNA integration</keyword>
<dbReference type="GO" id="GO:0005737">
    <property type="term" value="C:cytoplasm"/>
    <property type="evidence" value="ECO:0007669"/>
    <property type="project" value="UniProtKB-SubCell"/>
</dbReference>
<dbReference type="EMBL" id="PVXN01000050">
    <property type="protein sequence ID" value="PRR71325.1"/>
    <property type="molecule type" value="Genomic_DNA"/>
</dbReference>
<dbReference type="AlphaFoldDB" id="A0A2T0AQF0"/>
<dbReference type="OrthoDB" id="9803188at2"/>
<dbReference type="RefSeq" id="WP_106024445.1">
    <property type="nucleotide sequence ID" value="NZ_PVXN01000050.1"/>
</dbReference>
<dbReference type="GO" id="GO:0006310">
    <property type="term" value="P:DNA recombination"/>
    <property type="evidence" value="ECO:0007669"/>
    <property type="project" value="UniProtKB-KW"/>
</dbReference>
<organism evidence="5 6">
    <name type="scientific">Clostridium thermopalmarium DSM 5974</name>
    <dbReference type="NCBI Taxonomy" id="1121340"/>
    <lineage>
        <taxon>Bacteria</taxon>
        <taxon>Bacillati</taxon>
        <taxon>Bacillota</taxon>
        <taxon>Clostridia</taxon>
        <taxon>Eubacteriales</taxon>
        <taxon>Clostridiaceae</taxon>
        <taxon>Clostridium</taxon>
    </lineage>
</organism>
<keyword evidence="3" id="KW-0233">DNA recombination</keyword>
<dbReference type="Proteomes" id="UP000239614">
    <property type="component" value="Unassembled WGS sequence"/>
</dbReference>
<sequence length="374" mass="44531">MKLLYSFSEIIGREIQELDKTDIINLSHFILGHNIEGNIERYIFKTNRTITTHNTYFDDIRKYIMFSRFNKNEFFDKVQFVTDKISYSANKVIVTSKYTTNKSRHKGFNQYVPKYISVKEYTRVLEYIDENVRSEFKLRNKLIIDLMFLRGLRIGEVLGITLEDIIPHPDDKRAGQLYLRNRVSDKKYQHAKGCMKVFSSEMYKTKIYNSEREGGYQVVALPIKLMDEVRKYQEISRDILNQTERKLENIMKYAKADCVGENTRRNYYLFLNKNGSPLSPSGWNNFLKEIFIKIGISIDKNSKEDNLNHRFRHGYAMYLIDELNKDISYVQKEMRHKSIQSTLKYYNPKPEDQLKETEKIQKEILDKIKGNTRR</sequence>
<keyword evidence="6" id="KW-1185">Reference proteome</keyword>
<evidence type="ECO:0000313" key="5">
    <source>
        <dbReference type="EMBL" id="PRR71325.1"/>
    </source>
</evidence>
<dbReference type="InterPro" id="IPR013762">
    <property type="entry name" value="Integrase-like_cat_sf"/>
</dbReference>
<comment type="subcellular location">
    <subcellularLocation>
        <location evidence="1">Cytoplasm</location>
    </subcellularLocation>
</comment>
<proteinExistence type="predicted"/>
<evidence type="ECO:0000313" key="6">
    <source>
        <dbReference type="Proteomes" id="UP000239614"/>
    </source>
</evidence>
<feature type="domain" description="Tyr recombinase" evidence="4">
    <location>
        <begin position="111"/>
        <end position="359"/>
    </location>
</feature>
<protein>
    <submittedName>
        <fullName evidence="5">Site-specific tyrosine recombinase XerC</fullName>
    </submittedName>
</protein>
<evidence type="ECO:0000256" key="1">
    <source>
        <dbReference type="ARBA" id="ARBA00004496"/>
    </source>
</evidence>
<dbReference type="InterPro" id="IPR002104">
    <property type="entry name" value="Integrase_catalytic"/>
</dbReference>
<name>A0A2T0AQF0_9CLOT</name>
<dbReference type="PANTHER" id="PTHR30349:SF77">
    <property type="entry name" value="TYROSINE RECOMBINASE XERC"/>
    <property type="match status" value="1"/>
</dbReference>
<dbReference type="CDD" id="cd00397">
    <property type="entry name" value="DNA_BRE_C"/>
    <property type="match status" value="1"/>
</dbReference>
<reference evidence="5 6" key="1">
    <citation type="submission" date="2018-03" db="EMBL/GenBank/DDBJ databases">
        <title>Genome sequence of Clostridium thermopalmarium DSM 5974.</title>
        <authorList>
            <person name="Poehlein A."/>
            <person name="Daniel R."/>
        </authorList>
    </citation>
    <scope>NUCLEOTIDE SEQUENCE [LARGE SCALE GENOMIC DNA]</scope>
    <source>
        <strain evidence="5 6">DSM 5974</strain>
    </source>
</reference>
<dbReference type="PROSITE" id="PS51898">
    <property type="entry name" value="TYR_RECOMBINASE"/>
    <property type="match status" value="1"/>
</dbReference>
<dbReference type="GO" id="GO:0015074">
    <property type="term" value="P:DNA integration"/>
    <property type="evidence" value="ECO:0007669"/>
    <property type="project" value="UniProtKB-KW"/>
</dbReference>
<dbReference type="InterPro" id="IPR050090">
    <property type="entry name" value="Tyrosine_recombinase_XerCD"/>
</dbReference>
<gene>
    <name evidence="5" type="ORF">CPAL_17550</name>
</gene>
<accession>A0A2T0AQF0</accession>
<dbReference type="InterPro" id="IPR011010">
    <property type="entry name" value="DNA_brk_join_enz"/>
</dbReference>
<dbReference type="Pfam" id="PF00589">
    <property type="entry name" value="Phage_integrase"/>
    <property type="match status" value="1"/>
</dbReference>
<evidence type="ECO:0000256" key="3">
    <source>
        <dbReference type="ARBA" id="ARBA00023172"/>
    </source>
</evidence>
<comment type="caution">
    <text evidence="5">The sequence shown here is derived from an EMBL/GenBank/DDBJ whole genome shotgun (WGS) entry which is preliminary data.</text>
</comment>
<evidence type="ECO:0000259" key="4">
    <source>
        <dbReference type="PROSITE" id="PS51898"/>
    </source>
</evidence>
<evidence type="ECO:0000256" key="2">
    <source>
        <dbReference type="ARBA" id="ARBA00022908"/>
    </source>
</evidence>
<dbReference type="PANTHER" id="PTHR30349">
    <property type="entry name" value="PHAGE INTEGRASE-RELATED"/>
    <property type="match status" value="1"/>
</dbReference>